<dbReference type="InterPro" id="IPR021322">
    <property type="entry name" value="DUF2924"/>
</dbReference>
<evidence type="ECO:0000256" key="1">
    <source>
        <dbReference type="SAM" id="MobiDB-lite"/>
    </source>
</evidence>
<keyword evidence="3" id="KW-1185">Reference proteome</keyword>
<comment type="caution">
    <text evidence="2">The sequence shown here is derived from an EMBL/GenBank/DDBJ whole genome shotgun (WGS) entry which is preliminary data.</text>
</comment>
<gene>
    <name evidence="2" type="ORF">GCM10011320_46990</name>
</gene>
<accession>A0A917NW43</accession>
<dbReference type="AlphaFoldDB" id="A0A917NW43"/>
<evidence type="ECO:0008006" key="4">
    <source>
        <dbReference type="Google" id="ProtNLM"/>
    </source>
</evidence>
<reference evidence="2" key="1">
    <citation type="journal article" date="2014" name="Int. J. Syst. Evol. Microbiol.">
        <title>Complete genome sequence of Corynebacterium casei LMG S-19264T (=DSM 44701T), isolated from a smear-ripened cheese.</title>
        <authorList>
            <consortium name="US DOE Joint Genome Institute (JGI-PGF)"/>
            <person name="Walter F."/>
            <person name="Albersmeier A."/>
            <person name="Kalinowski J."/>
            <person name="Ruckert C."/>
        </authorList>
    </citation>
    <scope>NUCLEOTIDE SEQUENCE</scope>
    <source>
        <strain evidence="2">CGMCC 1.3617</strain>
    </source>
</reference>
<sequence length="185" mass="19988">MPPTADTPLTVSLPSPQPGGTVPTLPIVASPDEVTGRVAALASLGLEDLRIEWRKLYRTAPPLRLSRDLLQRSIAHRMQEEALGSLSTAAQRQLTALARTLASNGKQPPVASAAKLKPGTTLVREWHGRSHTVIVQEKGFAHEGKHYASLTQIAHLITGAHWSGPRFFGLHRAPRRTRQGAADGE</sequence>
<dbReference type="EMBL" id="BMKW01000013">
    <property type="protein sequence ID" value="GGJ33833.1"/>
    <property type="molecule type" value="Genomic_DNA"/>
</dbReference>
<protein>
    <recommendedName>
        <fullName evidence="4">DUF2924 domain-containing protein</fullName>
    </recommendedName>
</protein>
<evidence type="ECO:0000313" key="3">
    <source>
        <dbReference type="Proteomes" id="UP000661507"/>
    </source>
</evidence>
<proteinExistence type="predicted"/>
<organism evidence="2 3">
    <name type="scientific">Neoroseomonas lacus</name>
    <dbReference type="NCBI Taxonomy" id="287609"/>
    <lineage>
        <taxon>Bacteria</taxon>
        <taxon>Pseudomonadati</taxon>
        <taxon>Pseudomonadota</taxon>
        <taxon>Alphaproteobacteria</taxon>
        <taxon>Acetobacterales</taxon>
        <taxon>Acetobacteraceae</taxon>
        <taxon>Neoroseomonas</taxon>
    </lineage>
</organism>
<evidence type="ECO:0000313" key="2">
    <source>
        <dbReference type="EMBL" id="GGJ33833.1"/>
    </source>
</evidence>
<dbReference type="Pfam" id="PF11149">
    <property type="entry name" value="DUF2924"/>
    <property type="match status" value="1"/>
</dbReference>
<feature type="region of interest" description="Disordered" evidence="1">
    <location>
        <begin position="1"/>
        <end position="21"/>
    </location>
</feature>
<dbReference type="Proteomes" id="UP000661507">
    <property type="component" value="Unassembled WGS sequence"/>
</dbReference>
<reference evidence="2" key="2">
    <citation type="submission" date="2020-09" db="EMBL/GenBank/DDBJ databases">
        <authorList>
            <person name="Sun Q."/>
            <person name="Zhou Y."/>
        </authorList>
    </citation>
    <scope>NUCLEOTIDE SEQUENCE</scope>
    <source>
        <strain evidence="2">CGMCC 1.3617</strain>
    </source>
</reference>
<name>A0A917NW43_9PROT</name>